<sequence length="381" mass="43762">MPNIYRTTDEIVAQRLEDGKDMHLNLHHMNLFATGAFSNVYRGVAQTESNQEIDIVIKKTWPRHKGCPMEVKILGQLGKLKHRNIVRLLYSYQKQHEGRICLALIFEYIPLNLYQFLKDKNRRIDIVEVKLIVWQLFRGQAHLEKADICHRDIKPQNLLYNAETGLLKISDFGSSSIQSTKSPQQSYHVTRYYRPPELILGSKYYGCKIDTWSCGCVFGELLKGGIILAGKSSNNQAEVIFDMLGYPTDSDVSSMKVSSTKLQEVLDSYEYNKSKTTADLTYLYTQTVIYQKDRRTTVYNTKIEQDDMKESVAVLLQILVYNPNKRLSGIEILTHPYFNVLFNEKTVRFNKKKILCLSAVDLQSVKSGDTTLTNESVEQTS</sequence>
<dbReference type="Proteomes" id="UP000001940">
    <property type="component" value="Chromosome I"/>
</dbReference>
<dbReference type="GO" id="GO:0035556">
    <property type="term" value="P:intracellular signal transduction"/>
    <property type="evidence" value="ECO:0000318"/>
    <property type="project" value="GO_Central"/>
</dbReference>
<keyword evidence="9" id="KW-1185">Reference proteome</keyword>
<evidence type="ECO:0000256" key="5">
    <source>
        <dbReference type="ARBA" id="ARBA00022777"/>
    </source>
</evidence>
<dbReference type="CTD" id="190919"/>
<dbReference type="FunCoup" id="G5EFV1">
    <property type="interactions" value="201"/>
</dbReference>
<dbReference type="GO" id="GO:0004674">
    <property type="term" value="F:protein serine/threonine kinase activity"/>
    <property type="evidence" value="ECO:0000318"/>
    <property type="project" value="GO_Central"/>
</dbReference>
<dbReference type="Reactome" id="R-CEL-418592">
    <property type="pathway name" value="ADP signalling through P2Y purinoceptor 1"/>
</dbReference>
<dbReference type="HOGENOM" id="CLU_000288_181_20_1"/>
<dbReference type="Bgee" id="WBGene00013705">
    <property type="expression patterns" value="Expressed in material anatomical entity and 2 other cell types or tissues"/>
</dbReference>
<dbReference type="PANTHER" id="PTHR24057">
    <property type="entry name" value="GLYCOGEN SYNTHASE KINASE-3 ALPHA"/>
    <property type="match status" value="1"/>
</dbReference>
<dbReference type="GO" id="GO:0005524">
    <property type="term" value="F:ATP binding"/>
    <property type="evidence" value="ECO:0007669"/>
    <property type="project" value="UniProtKB-KW"/>
</dbReference>
<dbReference type="GO" id="GO:0005634">
    <property type="term" value="C:nucleus"/>
    <property type="evidence" value="ECO:0000318"/>
    <property type="project" value="GO_Central"/>
</dbReference>
<dbReference type="WormBase" id="Y106G6E.1">
    <property type="protein sequence ID" value="CE20405"/>
    <property type="gene ID" value="WBGene00013705"/>
</dbReference>
<keyword evidence="3" id="KW-0808">Transferase</keyword>
<dbReference type="Reactome" id="R-CEL-6798695">
    <property type="pathway name" value="Neutrophil degranulation"/>
</dbReference>
<evidence type="ECO:0000313" key="9">
    <source>
        <dbReference type="Proteomes" id="UP000001940"/>
    </source>
</evidence>
<dbReference type="Gene3D" id="3.30.200.20">
    <property type="entry name" value="Phosphorylase Kinase, domain 1"/>
    <property type="match status" value="1"/>
</dbReference>
<keyword evidence="4" id="KW-0547">Nucleotide-binding</keyword>
<dbReference type="Pfam" id="PF00069">
    <property type="entry name" value="Pkinase"/>
    <property type="match status" value="1"/>
</dbReference>
<evidence type="ECO:0000313" key="8">
    <source>
        <dbReference type="EMBL" id="CAB76732.1"/>
    </source>
</evidence>
<dbReference type="InterPro" id="IPR008271">
    <property type="entry name" value="Ser/Thr_kinase_AS"/>
</dbReference>
<organism evidence="8 9">
    <name type="scientific">Caenorhabditis elegans</name>
    <dbReference type="NCBI Taxonomy" id="6239"/>
    <lineage>
        <taxon>Eukaryota</taxon>
        <taxon>Metazoa</taxon>
        <taxon>Ecdysozoa</taxon>
        <taxon>Nematoda</taxon>
        <taxon>Chromadorea</taxon>
        <taxon>Rhabditida</taxon>
        <taxon>Rhabditina</taxon>
        <taxon>Rhabditomorpha</taxon>
        <taxon>Rhabditoidea</taxon>
        <taxon>Rhabditidae</taxon>
        <taxon>Peloderinae</taxon>
        <taxon>Caenorhabditis</taxon>
    </lineage>
</organism>
<feature type="domain" description="Protein kinase" evidence="7">
    <location>
        <begin position="26"/>
        <end position="338"/>
    </location>
</feature>
<evidence type="ECO:0000313" key="10">
    <source>
        <dbReference type="WormBase" id="Y106G6E.1"/>
    </source>
</evidence>
<evidence type="ECO:0000256" key="1">
    <source>
        <dbReference type="ARBA" id="ARBA00005527"/>
    </source>
</evidence>
<keyword evidence="2" id="KW-0723">Serine/threonine-protein kinase</keyword>
<dbReference type="PaxDb" id="6239-Y106G6E.1"/>
<dbReference type="AGR" id="WB:WBGene00013705"/>
<dbReference type="PROSITE" id="PS00108">
    <property type="entry name" value="PROTEIN_KINASE_ST"/>
    <property type="match status" value="1"/>
</dbReference>
<dbReference type="eggNOG" id="KOG0658">
    <property type="taxonomic scope" value="Eukaryota"/>
</dbReference>
<keyword evidence="6" id="KW-0067">ATP-binding</keyword>
<comment type="similarity">
    <text evidence="1">Belongs to the protein kinase superfamily. CMGC Ser/Thr protein kinase family. GSK-3 subfamily.</text>
</comment>
<dbReference type="EMBL" id="BX284601">
    <property type="protein sequence ID" value="CAB76732.1"/>
    <property type="molecule type" value="Genomic_DNA"/>
</dbReference>
<dbReference type="STRING" id="6239.Y106G6E.1.1"/>
<evidence type="ECO:0000256" key="4">
    <source>
        <dbReference type="ARBA" id="ARBA00022741"/>
    </source>
</evidence>
<dbReference type="KEGG" id="cel:CELE_Y106G6E.1"/>
<dbReference type="Gene3D" id="1.10.510.10">
    <property type="entry name" value="Transferase(Phosphotransferase) domain 1"/>
    <property type="match status" value="1"/>
</dbReference>
<dbReference type="AlphaFoldDB" id="G5EFV1"/>
<dbReference type="Reactome" id="R-CEL-2559580">
    <property type="pathway name" value="Oxidative Stress Induced Senescence"/>
</dbReference>
<dbReference type="InterPro" id="IPR011009">
    <property type="entry name" value="Kinase-like_dom_sf"/>
</dbReference>
<dbReference type="Reactome" id="R-CEL-4420097">
    <property type="pathway name" value="VEGFA-VEGFR2 Pathway"/>
</dbReference>
<dbReference type="Reactome" id="R-CEL-525793">
    <property type="pathway name" value="Myogenesis"/>
</dbReference>
<dbReference type="FunFam" id="1.10.510.10:FF:001250">
    <property type="entry name" value="Protein kinase"/>
    <property type="match status" value="1"/>
</dbReference>
<accession>G5EFV1</accession>
<dbReference type="Reactome" id="R-CEL-5675221">
    <property type="pathway name" value="Negative regulation of MAPK pathway"/>
</dbReference>
<dbReference type="InParanoid" id="G5EFV1"/>
<dbReference type="OrthoDB" id="272141at2759"/>
<dbReference type="RefSeq" id="NP_492689.1">
    <property type="nucleotide sequence ID" value="NM_060288.1"/>
</dbReference>
<dbReference type="InterPro" id="IPR000719">
    <property type="entry name" value="Prot_kinase_dom"/>
</dbReference>
<dbReference type="GeneID" id="190919"/>
<name>G5EFV1_CAEEL</name>
<reference evidence="8 9" key="1">
    <citation type="journal article" date="1998" name="Science">
        <title>Genome sequence of the nematode C. elegans: a platform for investigating biology.</title>
        <authorList>
            <consortium name="The C. elegans sequencing consortium"/>
            <person name="Sulson J.E."/>
            <person name="Waterston R."/>
        </authorList>
    </citation>
    <scope>NUCLEOTIDE SEQUENCE [LARGE SCALE GENOMIC DNA]</scope>
    <source>
        <strain evidence="8 9">Bristol N2</strain>
    </source>
</reference>
<dbReference type="InterPro" id="IPR050591">
    <property type="entry name" value="GSK-3"/>
</dbReference>
<dbReference type="OMA" id="EKADICH"/>
<dbReference type="PROSITE" id="PS50011">
    <property type="entry name" value="PROTEIN_KINASE_DOM"/>
    <property type="match status" value="1"/>
</dbReference>
<dbReference type="Reactome" id="R-CEL-432142">
    <property type="pathway name" value="Platelet sensitization by LDL"/>
</dbReference>
<keyword evidence="5 8" id="KW-0418">Kinase</keyword>
<evidence type="ECO:0000259" key="7">
    <source>
        <dbReference type="PROSITE" id="PS50011"/>
    </source>
</evidence>
<dbReference type="Reactome" id="R-CEL-198753">
    <property type="pathway name" value="ERK/MAPK targets"/>
</dbReference>
<dbReference type="CDD" id="cd14137">
    <property type="entry name" value="STKc_GSK3"/>
    <property type="match status" value="1"/>
</dbReference>
<evidence type="ECO:0000256" key="3">
    <source>
        <dbReference type="ARBA" id="ARBA00022679"/>
    </source>
</evidence>
<gene>
    <name evidence="8" type="ORF">CELE_Y106G6E.1</name>
    <name evidence="8 10" type="ORF">Y106G6E.1</name>
</gene>
<protein>
    <submittedName>
        <fullName evidence="8">Protein kinase domain-containing protein</fullName>
    </submittedName>
</protein>
<dbReference type="SUPFAM" id="SSF56112">
    <property type="entry name" value="Protein kinase-like (PK-like)"/>
    <property type="match status" value="1"/>
</dbReference>
<dbReference type="Reactome" id="R-CEL-450302">
    <property type="pathway name" value="activated TAK1 mediates p38 MAPK activation"/>
</dbReference>
<evidence type="ECO:0000256" key="2">
    <source>
        <dbReference type="ARBA" id="ARBA00022527"/>
    </source>
</evidence>
<dbReference type="SMR" id="G5EFV1"/>
<dbReference type="Reactome" id="R-CEL-450341">
    <property type="pathway name" value="Activation of the AP-1 family of transcription factors"/>
</dbReference>
<dbReference type="SMART" id="SM00220">
    <property type="entry name" value="S_TKc"/>
    <property type="match status" value="1"/>
</dbReference>
<dbReference type="PANTHER" id="PTHR24057:SF18">
    <property type="entry name" value="SERINE_THREONINE-PROTEIN KINASE R03D7.5-RELATED"/>
    <property type="match status" value="1"/>
</dbReference>
<dbReference type="Reactome" id="R-CEL-171007">
    <property type="pathway name" value="p38MAPK events"/>
</dbReference>
<dbReference type="Reactome" id="R-CEL-168638">
    <property type="pathway name" value="NOD1/2 Signaling Pathway"/>
</dbReference>
<dbReference type="InterPro" id="IPR039192">
    <property type="entry name" value="STKc_GSK3"/>
</dbReference>
<proteinExistence type="inferred from homology"/>
<evidence type="ECO:0000256" key="6">
    <source>
        <dbReference type="ARBA" id="ARBA00022840"/>
    </source>
</evidence>
<dbReference type="PhylomeDB" id="G5EFV1"/>
<dbReference type="GO" id="GO:0005737">
    <property type="term" value="C:cytoplasm"/>
    <property type="evidence" value="ECO:0000318"/>
    <property type="project" value="GO_Central"/>
</dbReference>